<dbReference type="EMBL" id="PYYB01000001">
    <property type="protein sequence ID" value="PTL60304.1"/>
    <property type="molecule type" value="Genomic_DNA"/>
</dbReference>
<dbReference type="Pfam" id="PF03748">
    <property type="entry name" value="FliL"/>
    <property type="match status" value="1"/>
</dbReference>
<organism evidence="11 12">
    <name type="scientific">Paraconexibacter algicola</name>
    <dbReference type="NCBI Taxonomy" id="2133960"/>
    <lineage>
        <taxon>Bacteria</taxon>
        <taxon>Bacillati</taxon>
        <taxon>Actinomycetota</taxon>
        <taxon>Thermoleophilia</taxon>
        <taxon>Solirubrobacterales</taxon>
        <taxon>Paraconexibacteraceae</taxon>
        <taxon>Paraconexibacter</taxon>
    </lineage>
</organism>
<keyword evidence="6" id="KW-0812">Transmembrane</keyword>
<evidence type="ECO:0000256" key="4">
    <source>
        <dbReference type="ARBA" id="ARBA00022475"/>
    </source>
</evidence>
<comment type="caution">
    <text evidence="11">The sequence shown here is derived from an EMBL/GenBank/DDBJ whole genome shotgun (WGS) entry which is preliminary data.</text>
</comment>
<evidence type="ECO:0000256" key="6">
    <source>
        <dbReference type="ARBA" id="ARBA00022692"/>
    </source>
</evidence>
<name>A0A2T4UM61_9ACTN</name>
<comment type="function">
    <text evidence="1 10">Controls the rotational direction of flagella during chemotaxis.</text>
</comment>
<dbReference type="Proteomes" id="UP000240739">
    <property type="component" value="Unassembled WGS sequence"/>
</dbReference>
<dbReference type="GO" id="GO:0071973">
    <property type="term" value="P:bacterial-type flagellum-dependent cell motility"/>
    <property type="evidence" value="ECO:0007669"/>
    <property type="project" value="InterPro"/>
</dbReference>
<dbReference type="InterPro" id="IPR005503">
    <property type="entry name" value="FliL"/>
</dbReference>
<gene>
    <name evidence="11" type="ORF">C7Y72_11965</name>
</gene>
<accession>A0A2T4UM61</accession>
<evidence type="ECO:0000256" key="1">
    <source>
        <dbReference type="ARBA" id="ARBA00002254"/>
    </source>
</evidence>
<keyword evidence="9 10" id="KW-0472">Membrane</keyword>
<dbReference type="GO" id="GO:0005886">
    <property type="term" value="C:plasma membrane"/>
    <property type="evidence" value="ECO:0007669"/>
    <property type="project" value="UniProtKB-SubCell"/>
</dbReference>
<keyword evidence="4 10" id="KW-1003">Cell membrane</keyword>
<evidence type="ECO:0000256" key="2">
    <source>
        <dbReference type="ARBA" id="ARBA00004162"/>
    </source>
</evidence>
<comment type="similarity">
    <text evidence="3 10">Belongs to the FliL family.</text>
</comment>
<sequence length="153" mass="16456">MSRHTVNVLKIALPIVLLLAGAGYKFAPGKPAAAGPPPKVEGEVYVLPREFLIALEEGRFAKLGVALVLEHDFVSAPRTTPKGAPAKPPPGFGTLEQEAVVRAIITETLTDMPARRLATTRGRARLKRRLCATINRATDVKVEAVLFTDLVVQ</sequence>
<evidence type="ECO:0000256" key="10">
    <source>
        <dbReference type="RuleBase" id="RU364125"/>
    </source>
</evidence>
<dbReference type="AlphaFoldDB" id="A0A2T4UM61"/>
<keyword evidence="12" id="KW-1185">Reference proteome</keyword>
<dbReference type="GO" id="GO:0009425">
    <property type="term" value="C:bacterial-type flagellum basal body"/>
    <property type="evidence" value="ECO:0007669"/>
    <property type="project" value="InterPro"/>
</dbReference>
<keyword evidence="7 10" id="KW-0283">Flagellar rotation</keyword>
<evidence type="ECO:0000313" key="12">
    <source>
        <dbReference type="Proteomes" id="UP000240739"/>
    </source>
</evidence>
<reference evidence="11 12" key="1">
    <citation type="submission" date="2018-03" db="EMBL/GenBank/DDBJ databases">
        <title>Aquarubrobacter algicola gen. nov., sp. nov., a novel actinobacterium isolated from shallow eutrophic lake during the end of cyanobacterial harmful algal blooms.</title>
        <authorList>
            <person name="Chun S.J."/>
        </authorList>
    </citation>
    <scope>NUCLEOTIDE SEQUENCE [LARGE SCALE GENOMIC DNA]</scope>
    <source>
        <strain evidence="11 12">Seoho-28</strain>
    </source>
</reference>
<evidence type="ECO:0000256" key="9">
    <source>
        <dbReference type="ARBA" id="ARBA00023136"/>
    </source>
</evidence>
<evidence type="ECO:0000256" key="5">
    <source>
        <dbReference type="ARBA" id="ARBA00022500"/>
    </source>
</evidence>
<keyword evidence="5 10" id="KW-0145">Chemotaxis</keyword>
<evidence type="ECO:0000313" key="11">
    <source>
        <dbReference type="EMBL" id="PTL60304.1"/>
    </source>
</evidence>
<proteinExistence type="inferred from homology"/>
<evidence type="ECO:0000256" key="8">
    <source>
        <dbReference type="ARBA" id="ARBA00022989"/>
    </source>
</evidence>
<comment type="subcellular location">
    <subcellularLocation>
        <location evidence="2">Cell membrane</location>
        <topology evidence="2">Single-pass membrane protein</topology>
    </subcellularLocation>
</comment>
<keyword evidence="8" id="KW-1133">Transmembrane helix</keyword>
<evidence type="ECO:0000256" key="3">
    <source>
        <dbReference type="ARBA" id="ARBA00008281"/>
    </source>
</evidence>
<evidence type="ECO:0000256" key="7">
    <source>
        <dbReference type="ARBA" id="ARBA00022779"/>
    </source>
</evidence>
<dbReference type="GO" id="GO:0006935">
    <property type="term" value="P:chemotaxis"/>
    <property type="evidence" value="ECO:0007669"/>
    <property type="project" value="UniProtKB-KW"/>
</dbReference>
<protein>
    <recommendedName>
        <fullName evidence="10">Flagellar protein FliL</fullName>
    </recommendedName>
</protein>